<proteinExistence type="predicted"/>
<accession>A0A1G8GI04</accession>
<dbReference type="STRING" id="551996.SAMN05192573_11466"/>
<evidence type="ECO:0000259" key="2">
    <source>
        <dbReference type="Pfam" id="PF16344"/>
    </source>
</evidence>
<feature type="domain" description="Protein FecR C-terminal" evidence="2">
    <location>
        <begin position="318"/>
        <end position="384"/>
    </location>
</feature>
<evidence type="ECO:0000259" key="1">
    <source>
        <dbReference type="Pfam" id="PF04773"/>
    </source>
</evidence>
<dbReference type="RefSeq" id="WP_091172444.1">
    <property type="nucleotide sequence ID" value="NZ_FNCG01000014.1"/>
</dbReference>
<dbReference type="Pfam" id="PF04773">
    <property type="entry name" value="FecR"/>
    <property type="match status" value="1"/>
</dbReference>
<name>A0A1G8GI04_9SPHI</name>
<dbReference type="GO" id="GO:0016989">
    <property type="term" value="F:sigma factor antagonist activity"/>
    <property type="evidence" value="ECO:0007669"/>
    <property type="project" value="TreeGrafter"/>
</dbReference>
<dbReference type="InterPro" id="IPR032508">
    <property type="entry name" value="FecR_C"/>
</dbReference>
<dbReference type="Gene3D" id="3.55.50.30">
    <property type="match status" value="1"/>
</dbReference>
<dbReference type="InterPro" id="IPR012373">
    <property type="entry name" value="Ferrdict_sens_TM"/>
</dbReference>
<dbReference type="InterPro" id="IPR006860">
    <property type="entry name" value="FecR"/>
</dbReference>
<sequence>MQKEEFLQLIDKYLAGQATAADKEQLLNFFESFQGDTDEWDEIVLGVKQELEDRMLTNIRQAIAEPAFNAQPRVIKLHFFRNVAAAAIILLLSGTAVYHWCIKHEQQKLVAQSKAIEKHDVEPGDNRAVLTLANGFKLILDSAKIGLLNQSGNISINKTQDGQVVYTADKDQQQNGPVAYNIISTPRGGQYRVVLPDGSKVWLNSASSLKFPTAFTGNERDVELTGEGYFEVAKNKAKPFNVRVKDIKVAVLGTHFNIMAYNDEAAVKTTLLEGSVKLTQGNISNLLKPGQQGIINDKNIKIIDVDTDEAVAWKNGFFDFERANIQDIMKQLSRWYGTEVIYEGKIPDDEFVGKISRDVKLSQVLHILELSHVRFRIENKKIIVTP</sequence>
<organism evidence="3 4">
    <name type="scientific">Mucilaginibacter gossypii</name>
    <dbReference type="NCBI Taxonomy" id="551996"/>
    <lineage>
        <taxon>Bacteria</taxon>
        <taxon>Pseudomonadati</taxon>
        <taxon>Bacteroidota</taxon>
        <taxon>Sphingobacteriia</taxon>
        <taxon>Sphingobacteriales</taxon>
        <taxon>Sphingobacteriaceae</taxon>
        <taxon>Mucilaginibacter</taxon>
    </lineage>
</organism>
<dbReference type="PANTHER" id="PTHR30273">
    <property type="entry name" value="PERIPLASMIC SIGNAL SENSOR AND SIGMA FACTOR ACTIVATOR FECR-RELATED"/>
    <property type="match status" value="1"/>
</dbReference>
<evidence type="ECO:0000313" key="3">
    <source>
        <dbReference type="EMBL" id="SDH93956.1"/>
    </source>
</evidence>
<dbReference type="PIRSF" id="PIRSF018266">
    <property type="entry name" value="FecR"/>
    <property type="match status" value="1"/>
</dbReference>
<dbReference type="Proteomes" id="UP000199705">
    <property type="component" value="Unassembled WGS sequence"/>
</dbReference>
<gene>
    <name evidence="3" type="ORF">SAMN05192573_11466</name>
</gene>
<protein>
    <submittedName>
        <fullName evidence="3">FecR protein</fullName>
    </submittedName>
</protein>
<keyword evidence="4" id="KW-1185">Reference proteome</keyword>
<reference evidence="4" key="1">
    <citation type="submission" date="2016-10" db="EMBL/GenBank/DDBJ databases">
        <authorList>
            <person name="Varghese N."/>
            <person name="Submissions S."/>
        </authorList>
    </citation>
    <scope>NUCLEOTIDE SEQUENCE [LARGE SCALE GENOMIC DNA]</scope>
    <source>
        <strain evidence="4">Gh-67</strain>
    </source>
</reference>
<dbReference type="PANTHER" id="PTHR30273:SF2">
    <property type="entry name" value="PROTEIN FECR"/>
    <property type="match status" value="1"/>
</dbReference>
<dbReference type="Pfam" id="PF16344">
    <property type="entry name" value="FecR_C"/>
    <property type="match status" value="1"/>
</dbReference>
<dbReference type="EMBL" id="FNCG01000014">
    <property type="protein sequence ID" value="SDH93956.1"/>
    <property type="molecule type" value="Genomic_DNA"/>
</dbReference>
<dbReference type="AlphaFoldDB" id="A0A1G8GI04"/>
<dbReference type="Gene3D" id="2.60.120.1440">
    <property type="match status" value="1"/>
</dbReference>
<feature type="domain" description="FecR protein" evidence="1">
    <location>
        <begin position="183"/>
        <end position="277"/>
    </location>
</feature>
<evidence type="ECO:0000313" key="4">
    <source>
        <dbReference type="Proteomes" id="UP000199705"/>
    </source>
</evidence>
<dbReference type="FunFam" id="2.60.120.1440:FF:000001">
    <property type="entry name" value="Putative anti-sigma factor"/>
    <property type="match status" value="1"/>
</dbReference>